<evidence type="ECO:0000256" key="1">
    <source>
        <dbReference type="SAM" id="MobiDB-lite"/>
    </source>
</evidence>
<gene>
    <name evidence="2" type="ORF">NDU88_007911</name>
</gene>
<feature type="region of interest" description="Disordered" evidence="1">
    <location>
        <begin position="40"/>
        <end position="88"/>
    </location>
</feature>
<protein>
    <submittedName>
        <fullName evidence="2">Uncharacterized protein</fullName>
    </submittedName>
</protein>
<name>A0AAV7QT89_PLEWA</name>
<evidence type="ECO:0000313" key="3">
    <source>
        <dbReference type="Proteomes" id="UP001066276"/>
    </source>
</evidence>
<comment type="caution">
    <text evidence="2">The sequence shown here is derived from an EMBL/GenBank/DDBJ whole genome shotgun (WGS) entry which is preliminary data.</text>
</comment>
<accession>A0AAV7QT89</accession>
<reference evidence="2" key="1">
    <citation type="journal article" date="2022" name="bioRxiv">
        <title>Sequencing and chromosome-scale assembly of the giantPleurodeles waltlgenome.</title>
        <authorList>
            <person name="Brown T."/>
            <person name="Elewa A."/>
            <person name="Iarovenko S."/>
            <person name="Subramanian E."/>
            <person name="Araus A.J."/>
            <person name="Petzold A."/>
            <person name="Susuki M."/>
            <person name="Suzuki K.-i.T."/>
            <person name="Hayashi T."/>
            <person name="Toyoda A."/>
            <person name="Oliveira C."/>
            <person name="Osipova E."/>
            <person name="Leigh N.D."/>
            <person name="Simon A."/>
            <person name="Yun M.H."/>
        </authorList>
    </citation>
    <scope>NUCLEOTIDE SEQUENCE</scope>
    <source>
        <strain evidence="2">20211129_DDA</strain>
        <tissue evidence="2">Liver</tissue>
    </source>
</reference>
<organism evidence="2 3">
    <name type="scientific">Pleurodeles waltl</name>
    <name type="common">Iberian ribbed newt</name>
    <dbReference type="NCBI Taxonomy" id="8319"/>
    <lineage>
        <taxon>Eukaryota</taxon>
        <taxon>Metazoa</taxon>
        <taxon>Chordata</taxon>
        <taxon>Craniata</taxon>
        <taxon>Vertebrata</taxon>
        <taxon>Euteleostomi</taxon>
        <taxon>Amphibia</taxon>
        <taxon>Batrachia</taxon>
        <taxon>Caudata</taxon>
        <taxon>Salamandroidea</taxon>
        <taxon>Salamandridae</taxon>
        <taxon>Pleurodelinae</taxon>
        <taxon>Pleurodeles</taxon>
    </lineage>
</organism>
<sequence>MKTCFRAAAVCVDCRLRRRATGVKPWAVDRPYLQCIEASQGRTGHGSTHTSPRRLRPGLGAHGRSERSPERRPSRPPPWRSGGEELGPACGRAQLVQGSAAAGGLQVRVTALETGPCLFYCGENQRQRHRQERSGAGAPRLFRLHVADAVTGVRGVRPELEGCALTEEAP</sequence>
<proteinExistence type="predicted"/>
<dbReference type="EMBL" id="JANPWB010000010">
    <property type="protein sequence ID" value="KAJ1141583.1"/>
    <property type="molecule type" value="Genomic_DNA"/>
</dbReference>
<evidence type="ECO:0000313" key="2">
    <source>
        <dbReference type="EMBL" id="KAJ1141583.1"/>
    </source>
</evidence>
<keyword evidence="3" id="KW-1185">Reference proteome</keyword>
<feature type="compositionally biased region" description="Basic and acidic residues" evidence="1">
    <location>
        <begin position="63"/>
        <end position="73"/>
    </location>
</feature>
<dbReference type="AlphaFoldDB" id="A0AAV7QT89"/>
<dbReference type="Proteomes" id="UP001066276">
    <property type="component" value="Chromosome 6"/>
</dbReference>
<feature type="compositionally biased region" description="Polar residues" evidence="1">
    <location>
        <begin position="40"/>
        <end position="50"/>
    </location>
</feature>